<gene>
    <name evidence="4" type="ORF">X801_02756</name>
</gene>
<dbReference type="Gene3D" id="2.30.29.30">
    <property type="entry name" value="Pleckstrin-homology domain (PH domain)/Phosphotyrosine-binding domain (PTB)"/>
    <property type="match status" value="1"/>
</dbReference>
<evidence type="ECO:0000313" key="4">
    <source>
        <dbReference type="EMBL" id="OON21348.1"/>
    </source>
</evidence>
<dbReference type="Gene3D" id="1.10.1540.10">
    <property type="entry name" value="BEACH domain"/>
    <property type="match status" value="1"/>
</dbReference>
<feature type="domain" description="BEACH-type PH" evidence="3">
    <location>
        <begin position="3130"/>
        <end position="3244"/>
    </location>
</feature>
<dbReference type="Pfam" id="PF14844">
    <property type="entry name" value="PH_BEACH"/>
    <property type="match status" value="1"/>
</dbReference>
<dbReference type="PROSITE" id="PS50197">
    <property type="entry name" value="BEACH"/>
    <property type="match status" value="1"/>
</dbReference>
<dbReference type="CDD" id="cd06071">
    <property type="entry name" value="Beach"/>
    <property type="match status" value="1"/>
</dbReference>
<name>A0A1S8X3R2_OPIVI</name>
<feature type="compositionally biased region" description="Polar residues" evidence="1">
    <location>
        <begin position="1861"/>
        <end position="1877"/>
    </location>
</feature>
<dbReference type="InterPro" id="IPR023362">
    <property type="entry name" value="PH-BEACH_dom"/>
</dbReference>
<dbReference type="EMBL" id="KV892169">
    <property type="protein sequence ID" value="OON21348.1"/>
    <property type="molecule type" value="Genomic_DNA"/>
</dbReference>
<reference evidence="4 5" key="1">
    <citation type="submission" date="2015-03" db="EMBL/GenBank/DDBJ databases">
        <title>Draft genome of the nematode, Opisthorchis viverrini.</title>
        <authorList>
            <person name="Mitreva M."/>
        </authorList>
    </citation>
    <scope>NUCLEOTIDE SEQUENCE [LARGE SCALE GENOMIC DNA]</scope>
    <source>
        <strain evidence="4">Khon Kaen</strain>
    </source>
</reference>
<evidence type="ECO:0000256" key="1">
    <source>
        <dbReference type="SAM" id="MobiDB-lite"/>
    </source>
</evidence>
<keyword evidence="5" id="KW-1185">Reference proteome</keyword>
<dbReference type="SMART" id="SM01026">
    <property type="entry name" value="Beach"/>
    <property type="match status" value="1"/>
</dbReference>
<protein>
    <submittedName>
        <fullName evidence="4">Beige/BEACH domain protein</fullName>
    </submittedName>
</protein>
<dbReference type="PANTHER" id="PTHR13743">
    <property type="entry name" value="BEIGE/BEACH-RELATED"/>
    <property type="match status" value="1"/>
</dbReference>
<feature type="region of interest" description="Disordered" evidence="1">
    <location>
        <begin position="2001"/>
        <end position="2035"/>
    </location>
</feature>
<evidence type="ECO:0000313" key="5">
    <source>
        <dbReference type="Proteomes" id="UP000243686"/>
    </source>
</evidence>
<accession>A0A1S8X3R2</accession>
<organism evidence="4 5">
    <name type="scientific">Opisthorchis viverrini</name>
    <name type="common">Southeast Asian liver fluke</name>
    <dbReference type="NCBI Taxonomy" id="6198"/>
    <lineage>
        <taxon>Eukaryota</taxon>
        <taxon>Metazoa</taxon>
        <taxon>Spiralia</taxon>
        <taxon>Lophotrochozoa</taxon>
        <taxon>Platyhelminthes</taxon>
        <taxon>Trematoda</taxon>
        <taxon>Digenea</taxon>
        <taxon>Opisthorchiida</taxon>
        <taxon>Opisthorchiata</taxon>
        <taxon>Opisthorchiidae</taxon>
        <taxon>Opisthorchis</taxon>
    </lineage>
</organism>
<dbReference type="InterPro" id="IPR011993">
    <property type="entry name" value="PH-like_dom_sf"/>
</dbReference>
<feature type="domain" description="BEACH" evidence="2">
    <location>
        <begin position="3271"/>
        <end position="3578"/>
    </location>
</feature>
<dbReference type="PROSITE" id="PS51783">
    <property type="entry name" value="PH_BEACH"/>
    <property type="match status" value="1"/>
</dbReference>
<feature type="region of interest" description="Disordered" evidence="1">
    <location>
        <begin position="1858"/>
        <end position="1877"/>
    </location>
</feature>
<dbReference type="Pfam" id="PF02138">
    <property type="entry name" value="Beach"/>
    <property type="match status" value="1"/>
</dbReference>
<feature type="non-terminal residue" evidence="4">
    <location>
        <position position="3578"/>
    </location>
</feature>
<dbReference type="InterPro" id="IPR000409">
    <property type="entry name" value="BEACH_dom"/>
</dbReference>
<evidence type="ECO:0000259" key="2">
    <source>
        <dbReference type="PROSITE" id="PS50197"/>
    </source>
</evidence>
<dbReference type="SUPFAM" id="SSF50729">
    <property type="entry name" value="PH domain-like"/>
    <property type="match status" value="1"/>
</dbReference>
<dbReference type="InterPro" id="IPR050865">
    <property type="entry name" value="BEACH_Domain"/>
</dbReference>
<evidence type="ECO:0000259" key="3">
    <source>
        <dbReference type="PROSITE" id="PS51783"/>
    </source>
</evidence>
<dbReference type="InterPro" id="IPR036372">
    <property type="entry name" value="BEACH_dom_sf"/>
</dbReference>
<sequence length="3578" mass="401560">MPTRGIQLYPLYCNYCQQLIYEEPATNEPPTDGPITELGLRSSVEFLEPRSLPITQSVSERNLIHCVQVVHEVPRIETRSLSLDSLEFSLLGPNATPRITPLSSECTPASNCVHKRLLRVLMAVRLTTEDQSVSFHSSLRAIMVGISEVTQMILSLFDCQIRTHLYTNLSAALHILDVYILLVNLITSNRFNRPSRVLTYFDLCPIHRVVGRIVRNADDCTWIFIATQLQRGILRILHVGLFDIQPTEWNSTWCLLFAKLAGDSKYWTMYEVCVHELADLIGRRVASCCGADTGTGTIPPSLAKFVVDIIHKHSIRSILLNDVSFCFSLYQSALFSQIWSALTYYFGYKSNPHFVPMMAFLWNKASPSCFLAFLRDFFSDLVEQIVKGDCSALLISRLKNFAEHIESLLTNSTREVFFGCLFQILVLPLCIHPNHFSPSKDNGPECFAAFLKLWVYALDQSESFSPKSMDLAVASLKCLDATSDYQLASVVHESLDFLSDSIEHFSGLLLRQITLAKPKRSNYLWERLTECVVQLSMAYLQSCSQELPNKSAELIWHNLCRLIVAAQYEYSGRSAPVISFVKWQFMNKLHLRTASSEHTVVSLSLTALQLVINKECEHLECLRTEEFAKWCSQISALLWPSLFILSEAHAEGVLTETDHGSTPLLMDLFSERFCSTIQVLPNASSLLAGEILPSLSSMLPASLPETTAFYGSPRLLILLLRVLIRFAPEARPIASMSDVDEIVHHPDDVDLWTRCATQLSSRLFLAVQNCSSKQLERDRQLLIRDALAILPARVSCSALSDAIIDILHAGLLGRGSSSTSLQLSPSHLEKIITIIRDELTNSTNVVCVGCRKASFSSVAIKLLQLVTNWALLCDPLSPSNFITWPAFSSKTSQFSPSPVIAPDSARVFRHFYFASSWLSNFEPFLINVPGEVSNGSLATAATPLTNPLRPGILASFWFQPPYTTNFKATPSVGDLDFVNMAELGELIHLFTLESVSTCQLHFSQNIGLCSPDWAFQVWFCVPYSTFCLRVSHRVCSSDTASTSDDASCLVREWSTWLPFSCDGSTEIPLWHHVLFQISQKTESSIKVSALTVSVQTPIFVAINCAFPRKNHDLLDAYFGTPLYSIRQFVYLIFDGCFEHSTDVLSCQSKKYPVVKLETAIPSTHPSTGSFFHFGHNSGHPFQPHKVAIGCILFFEEKEDVFQSPIFDAHQLGLILTLLGPDWNGHFDSLECGDRYSNMAWCILRSLVRRLFHENVGENRAGAFFFEACNLISSRRWFHPARLLAQSSLFLIVLTEPPLRVLFRPREQLPTESSENLGPPSPTSDSDQTEIWSHLFNLGSKSPKWLCELAHVFLMYHPISGAPEETSQRTGLPAIGKSGDQAPIAPIDIISQRKINIDHAFDPHGGLDVVLYLLGQAVSNEADLLNNATDLQANLLGLLFSLLNGSASMSAYFGAPALSDPGTERFMTKRRRRVAYRQAVQPLSVGDCFFARLIKHPKFSATSPQVMEVLLNQLFAFKEQSTIETAQGTLVASPPALLINPGLLRCFIAFGVQAFWCQISCFGEQRRVIRPEDLQKHLIPRAVGLMYLTLSASSTTCSSLTAYLIDRWQLLPVAFSAFRCVANPNTDKVKKYFVDPQFSFTINIRSKGIDARMFIRTCMSEVSAVILAKKSDLSLLGKQFHKFRFIYLLVWLIYWSILSHLTSSTLQETFLLSRVKCPLPLDTLAVILTPLLILSVRRLIWYDSNEQSSAECGGVWSEDTELRALFDGLCRLVIALDADMFLVAAEHVFSTINDQSPSYGSIPSEIDILDSTWISWHKRTACCIRPERWLIWMRGATETNVQSNPRLSPVLTRRSFFERSEQQNTASTGTFVPETDTPNFQKHLKSHASDLVNSTSPSEEEPTATELEAITRYVDALDSETERTHSMQPKLEGDYIEIKPPTRSDLGSMEQLALRTPNEETQPSKEPLVISPNPLDIITGPPCKDQLDAILGHLLEPSMLGHHSSTRSVSDHPLTSDSSKEHLSNAPYGTEARRSSRTDPTLFGWLAEELASTVQISVDQSIQRLCSILRPPLWLVHSLLGHPCVHIREAGMNAYRVWLKHSRRPSPPQLNDLLVARLLNFSPSFQAVDLKFETRSSYRYRHLCSPTLLDRAFAMVFDGIVSSDNRNSSHSKTRGMRNTNQTLLDYLCRSDLSKMAVSPDQVPQEVKEQESDPVTHYVSSNTPPTVTHLKLPLTFLLAIILGGFADAVMSISVESIGSDPVVTTTEIKLCADAVTALTNLLQFESSCLMPSALRAGLLPVLYNLACILETGVQKQDMSFEKHHGRPFVLLTPILGCLCRLLARVIRWILLDATIPPVYVDCSRELRFKLVTDFIHRLFTIYPGEKEISPLQAPIFNPGPVSCCLVRRTFYSLLDILIQQLDSAGRDSMQTMEERFGEIRGSGAIKRLFEQLEWTVNNAVCMLTCPGVLEHQIPASLTSTHKDFRADTDQVRFTFDNACSDVSTRANDSTIEVPHLINPDYALSDAEHTENQPGACYNLQSSNTRENLQRSLDQALVTALFTSALNIQNGSLFHFSHTQPNCLSATDCLTMFCKALGRMLVTKTQPPFVNVALDPTVNYLLRLFNEEPMLLRSCLNSLPRSFSLVFWGNLAELVSWLDTFVSSESDWHSLPDKTTIASPAASSTHSSSVSCQPVNFSDKLAQRQLEQLSRTVQSLIAVQVHISPFLQTTGQSSELTSSPAMIDKHRGLLISAQAKAHAQWSASMLLSSDVSAANNVPQAKNKCVSDRNTTNTHVKSFVQKTEANGRFVSFQVPHFNCSRWFAYQPQSKFRWSYDRPNSEELSRETMNATQCALILKPDLFHQNISRIEVAQVKLIKLIKASVRQHLIGTESLYLLVSGVSRPRKLVRSGGVKFGQELYDFKNDGYTFQVEAGGKRSKEQLPTFVNLLLQSFGSGLSPPMESIGTILKSHSVSSPTEKFSRRISTARLASQAHRRCIEGHRAWKEAFGERLRIAGPLSTLLWARLADRLDHPSGIFYDPDSAPCVRCVDPLEGPMRQRRRMFYMHLPLADRLVHSEKQHILAHQRLPHPLASLIGLPSRIPKPPTGAACQWTHLPLFLPLPATPLVQLASASRHDALGVWACRLVGLVHIPPVEGDLILGDSWLRFQPDSSEFVTATAEEDSLFRVNPVARLWLAWPLSSIDHIEKRRYALRNLAVEIFPDGTSVNAPALFAMRSNKDRNHFIHALREQMKTKAVRRRFLSTTSEEHPAGDESNVDHEHHRLRAVQRRWLKGQISNFAYLMELNDLAGRTYNDLMQYPIFPWVIQTCIFGILTKYLRLSIATTQDYESAVLDLGHPNTYRKFDRPIAVQLDERAAAVSKHYDDAEQFAETLLSEFSGSVEKLSIRGTRLSPKFAGLIYPPYHYPSHCSNEAIVLSFMVRLLPYTYRHLRFQVKLFCMTFDIFPDNNYDVPDRLFHSIEATWRLATTTVTCVKELLPEFYFVPELFVNDTGLALGSRQNGSSVDSVQLPPWSKGNPRLFTLICRAALESDYTTSQISHWVDLIFGYKQTGKRAKEALNLYHP</sequence>
<proteinExistence type="predicted"/>
<dbReference type="PANTHER" id="PTHR13743:SF86">
    <property type="entry name" value="LYSOSOMAL-TRAFFICKING REGULATOR"/>
    <property type="match status" value="1"/>
</dbReference>
<dbReference type="Proteomes" id="UP000243686">
    <property type="component" value="Unassembled WGS sequence"/>
</dbReference>
<dbReference type="SUPFAM" id="SSF81837">
    <property type="entry name" value="BEACH domain"/>
    <property type="match status" value="1"/>
</dbReference>